<feature type="compositionally biased region" description="Polar residues" evidence="2">
    <location>
        <begin position="75"/>
        <end position="84"/>
    </location>
</feature>
<accession>A0ABU0BXP6</accession>
<organism evidence="3 4">
    <name type="scientific">Pararhizobium capsulatum DSM 1112</name>
    <dbReference type="NCBI Taxonomy" id="1121113"/>
    <lineage>
        <taxon>Bacteria</taxon>
        <taxon>Pseudomonadati</taxon>
        <taxon>Pseudomonadota</taxon>
        <taxon>Alphaproteobacteria</taxon>
        <taxon>Hyphomicrobiales</taxon>
        <taxon>Rhizobiaceae</taxon>
        <taxon>Rhizobium/Agrobacterium group</taxon>
        <taxon>Pararhizobium</taxon>
    </lineage>
</organism>
<comment type="caution">
    <text evidence="3">The sequence shown here is derived from an EMBL/GenBank/DDBJ whole genome shotgun (WGS) entry which is preliminary data.</text>
</comment>
<evidence type="ECO:0000313" key="3">
    <source>
        <dbReference type="EMBL" id="MDQ0323038.1"/>
    </source>
</evidence>
<keyword evidence="4" id="KW-1185">Reference proteome</keyword>
<name>A0ABU0BXP6_9HYPH</name>
<feature type="compositionally biased region" description="Low complexity" evidence="2">
    <location>
        <begin position="157"/>
        <end position="181"/>
    </location>
</feature>
<feature type="compositionally biased region" description="Low complexity" evidence="2">
    <location>
        <begin position="132"/>
        <end position="144"/>
    </location>
</feature>
<evidence type="ECO:0008006" key="5">
    <source>
        <dbReference type="Google" id="ProtNLM"/>
    </source>
</evidence>
<sequence length="223" mass="24022">MKKIQRSFAVEYKSGRRKPIRNTNSIWGNLDLKSVAQDVQDETTPFPVLKLQDNKSGGELTLPETDPAGSLTRPIGQQTNTSVPRETIMADEFSTTTNSEAPAVVEAPIAAKKQRKPRAKKVAAETVAVEAAAEPVAVSTSAPVKQKRGRKAKAIGTAASSAKPAPVKRAPKTAPAATAAPTAAIDEIADLLQLEEENQRLRKLLSEKLRAENADLRKRLKLD</sequence>
<evidence type="ECO:0000256" key="2">
    <source>
        <dbReference type="SAM" id="MobiDB-lite"/>
    </source>
</evidence>
<dbReference type="EMBL" id="JAUSVF010000003">
    <property type="protein sequence ID" value="MDQ0323038.1"/>
    <property type="molecule type" value="Genomic_DNA"/>
</dbReference>
<dbReference type="RefSeq" id="WP_307235318.1">
    <property type="nucleotide sequence ID" value="NZ_JAUSVF010000003.1"/>
</dbReference>
<gene>
    <name evidence="3" type="ORF">QO002_005244</name>
</gene>
<reference evidence="3 4" key="1">
    <citation type="submission" date="2023-07" db="EMBL/GenBank/DDBJ databases">
        <title>Genomic Encyclopedia of Type Strains, Phase IV (KMG-IV): sequencing the most valuable type-strain genomes for metagenomic binning, comparative biology and taxonomic classification.</title>
        <authorList>
            <person name="Goeker M."/>
        </authorList>
    </citation>
    <scope>NUCLEOTIDE SEQUENCE [LARGE SCALE GENOMIC DNA]</scope>
    <source>
        <strain evidence="3 4">DSM 1112</strain>
    </source>
</reference>
<protein>
    <recommendedName>
        <fullName evidence="5">Transcriptional regulator</fullName>
    </recommendedName>
</protein>
<keyword evidence="1" id="KW-0175">Coiled coil</keyword>
<dbReference type="Proteomes" id="UP001230207">
    <property type="component" value="Unassembled WGS sequence"/>
</dbReference>
<feature type="coiled-coil region" evidence="1">
    <location>
        <begin position="184"/>
        <end position="214"/>
    </location>
</feature>
<feature type="region of interest" description="Disordered" evidence="2">
    <location>
        <begin position="49"/>
        <end position="86"/>
    </location>
</feature>
<proteinExistence type="predicted"/>
<evidence type="ECO:0000256" key="1">
    <source>
        <dbReference type="SAM" id="Coils"/>
    </source>
</evidence>
<evidence type="ECO:0000313" key="4">
    <source>
        <dbReference type="Proteomes" id="UP001230207"/>
    </source>
</evidence>
<feature type="region of interest" description="Disordered" evidence="2">
    <location>
        <begin position="132"/>
        <end position="181"/>
    </location>
</feature>